<evidence type="ECO:0008006" key="3">
    <source>
        <dbReference type="Google" id="ProtNLM"/>
    </source>
</evidence>
<proteinExistence type="predicted"/>
<evidence type="ECO:0000313" key="2">
    <source>
        <dbReference type="Proteomes" id="UP001054821"/>
    </source>
</evidence>
<dbReference type="InterPro" id="IPR052587">
    <property type="entry name" value="TELO2-interacting_protein_1"/>
</dbReference>
<dbReference type="PANTHER" id="PTHR18460:SF3">
    <property type="entry name" value="TELO2-INTERACTING PROTEIN 1 HOMOLOG"/>
    <property type="match status" value="1"/>
</dbReference>
<keyword evidence="2" id="KW-1185">Reference proteome</keyword>
<dbReference type="EMBL" id="JAJFAZ020000007">
    <property type="protein sequence ID" value="KAI5317412.1"/>
    <property type="molecule type" value="Genomic_DNA"/>
</dbReference>
<sequence length="180" mass="20029">MCSRVDYVSLEFYEDMCSRVDYVSPEFCEDVTYTETKFLTPFAHNFISAYPSYSHCYTLFPLLVLLDATVDCRTSNTLGSEEKVVSANVLKMPQKVSDSVAEGVLQCLEELIKKCLLGSVDQMVVVLKKLIYGALLSPSDASEEFCEGVIKCFRAILLNLLTCSDESCACNKSLACLLFV</sequence>
<organism evidence="1 2">
    <name type="scientific">Prunus dulcis</name>
    <name type="common">Almond</name>
    <name type="synonym">Amygdalus dulcis</name>
    <dbReference type="NCBI Taxonomy" id="3755"/>
    <lineage>
        <taxon>Eukaryota</taxon>
        <taxon>Viridiplantae</taxon>
        <taxon>Streptophyta</taxon>
        <taxon>Embryophyta</taxon>
        <taxon>Tracheophyta</taxon>
        <taxon>Spermatophyta</taxon>
        <taxon>Magnoliopsida</taxon>
        <taxon>eudicotyledons</taxon>
        <taxon>Gunneridae</taxon>
        <taxon>Pentapetalae</taxon>
        <taxon>rosids</taxon>
        <taxon>fabids</taxon>
        <taxon>Rosales</taxon>
        <taxon>Rosaceae</taxon>
        <taxon>Amygdaloideae</taxon>
        <taxon>Amygdaleae</taxon>
        <taxon>Prunus</taxon>
    </lineage>
</organism>
<comment type="caution">
    <text evidence="1">The sequence shown here is derived from an EMBL/GenBank/DDBJ whole genome shotgun (WGS) entry which is preliminary data.</text>
</comment>
<reference evidence="1 2" key="1">
    <citation type="journal article" date="2022" name="G3 (Bethesda)">
        <title>Whole-genome sequence and methylome profiling of the almond [Prunus dulcis (Mill.) D.A. Webb] cultivar 'Nonpareil'.</title>
        <authorList>
            <person name="D'Amico-Willman K.M."/>
            <person name="Ouma W.Z."/>
            <person name="Meulia T."/>
            <person name="Sideli G.M."/>
            <person name="Gradziel T.M."/>
            <person name="Fresnedo-Ramirez J."/>
        </authorList>
    </citation>
    <scope>NUCLEOTIDE SEQUENCE [LARGE SCALE GENOMIC DNA]</scope>
    <source>
        <strain evidence="1">Clone GOH B32 T37-40</strain>
    </source>
</reference>
<accession>A0AAD4V4H1</accession>
<name>A0AAD4V4H1_PRUDU</name>
<dbReference type="Proteomes" id="UP001054821">
    <property type="component" value="Chromosome 7"/>
</dbReference>
<dbReference type="AlphaFoldDB" id="A0AAD4V4H1"/>
<gene>
    <name evidence="1" type="ORF">L3X38_037119</name>
</gene>
<evidence type="ECO:0000313" key="1">
    <source>
        <dbReference type="EMBL" id="KAI5317412.1"/>
    </source>
</evidence>
<protein>
    <recommendedName>
        <fullName evidence="3">ARM repeat superfamily protein</fullName>
    </recommendedName>
</protein>
<dbReference type="PANTHER" id="PTHR18460">
    <property type="entry name" value="TEL2 INTERACTING PROTEIN 1 TTI1 FAMILY MEMBER"/>
    <property type="match status" value="1"/>
</dbReference>
<dbReference type="GO" id="GO:0005737">
    <property type="term" value="C:cytoplasm"/>
    <property type="evidence" value="ECO:0007669"/>
    <property type="project" value="TreeGrafter"/>
</dbReference>